<name>K0KD51_WICCF</name>
<sequence>MFSSRRKSRDPAASIQSGFGNGVNSNALAAASAIGNALKTGTPIPRSNSLQKSSSFQRSSSLVGGRPVSRSGSLLGLQGPPSQFQQQNHGNPPSRTQSLTSGSVYNQKLKQKRSSQVPQQSGPRMIKKHIPGPYGLITVEVPAEEEKPKGKPKRPSSLTKNYSDRGSLRSYQSNNSLYTNSQNKRAIINEPLREADEEIGDDFEQNVPLHPSSSHDTYGNARFDSTPQAQPFEQQVQQQQEQQPQNLTFIQEEEEVQPETLVADDLSNLKLEKEQDESKIEKDLNSEQSAAQNLLSAKLEPETEVRSSPAPSEIRDIKETITTTEPELQTFEQSGDEPHHFIAVPVDTPTENSDIENEVLDQYTDVDPPSTAKSTDTITPAQSSYTTADDSDFDIQTEKDPHQDPNVHSMAQQLRPTIPSLTVNGNQEQDSSEFPAANGLSQSNSVDTAGSSLYSNELNDEGVLNSDISGTPGNDLQIPARSTKRSPNSISPRKSALKSKSGSTINLQDNNNSSSPANAAYLSLTTAENTRLNAISSSNLPATNLTRSNSSRQSLKQEPPSGNGFKGTLRSHPPQQQNQQQFNGQRHSQFPQPPQQRQPFNQQRPQQKGSIPGHAQKRPNSVAVPQSNTSTNKQFGRPQAPVQGQRPQSQVIGSQKSFRNSQIAHQNQQNQGPSQQKLHSNAAALNAAMKKAEPPKPPQLNRTSSFEKERPQERNAAFKKRSLRDPSINQHANVESQLGFYRQQAAQQQQHTPTKTQPTHAQTPPQHHQSNGNGNGFSGFKSRFNDSDDDDDIVPTLRNPKQGKSNKLSHDFAPPPNNPTLRNTKSQFTLRSSSNSAVQGNPSPAKSLPEKRNTRYFSEADKEELFNEHLKKAEANLEKEKKKSKFGGKLKKLFGRS</sequence>
<dbReference type="EMBL" id="CAIF01000007">
    <property type="protein sequence ID" value="CCH40811.1"/>
    <property type="molecule type" value="Genomic_DNA"/>
</dbReference>
<dbReference type="eggNOG" id="ENOG502S0GH">
    <property type="taxonomic scope" value="Eukaryota"/>
</dbReference>
<feature type="compositionally biased region" description="Polar residues" evidence="1">
    <location>
        <begin position="645"/>
        <end position="665"/>
    </location>
</feature>
<proteinExistence type="predicted"/>
<reference evidence="2 3" key="1">
    <citation type="journal article" date="2012" name="Eukaryot. Cell">
        <title>Draft genome sequence of Wickerhamomyces ciferrii NRRL Y-1031 F-60-10.</title>
        <authorList>
            <person name="Schneider J."/>
            <person name="Andrea H."/>
            <person name="Blom J."/>
            <person name="Jaenicke S."/>
            <person name="Ruckert C."/>
            <person name="Schorsch C."/>
            <person name="Szczepanowski R."/>
            <person name="Farwick M."/>
            <person name="Goesmann A."/>
            <person name="Puhler A."/>
            <person name="Schaffer S."/>
            <person name="Tauch A."/>
            <person name="Kohler T."/>
            <person name="Brinkrolf K."/>
        </authorList>
    </citation>
    <scope>NUCLEOTIDE SEQUENCE [LARGE SCALE GENOMIC DNA]</scope>
    <source>
        <strain evidence="3">ATCC 14091 / BCRC 22168 / CBS 111 / JCM 3599 / NBRC 0793 / NRRL Y-1031 F-60-10</strain>
    </source>
</reference>
<feature type="compositionally biased region" description="Polar residues" evidence="1">
    <location>
        <begin position="80"/>
        <end position="122"/>
    </location>
</feature>
<dbReference type="AlphaFoldDB" id="K0KD51"/>
<feature type="compositionally biased region" description="Polar residues" evidence="1">
    <location>
        <begin position="169"/>
        <end position="184"/>
    </location>
</feature>
<protein>
    <recommendedName>
        <fullName evidence="4">Eisosome protein SEG1</fullName>
    </recommendedName>
</protein>
<feature type="compositionally biased region" description="Polar residues" evidence="1">
    <location>
        <begin position="485"/>
        <end position="509"/>
    </location>
</feature>
<evidence type="ECO:0000313" key="3">
    <source>
        <dbReference type="Proteomes" id="UP000009328"/>
    </source>
</evidence>
<feature type="compositionally biased region" description="Polar residues" evidence="1">
    <location>
        <begin position="819"/>
        <end position="844"/>
    </location>
</feature>
<feature type="compositionally biased region" description="Basic and acidic residues" evidence="1">
    <location>
        <begin position="396"/>
        <end position="405"/>
    </location>
</feature>
<feature type="compositionally biased region" description="Low complexity" evidence="1">
    <location>
        <begin position="597"/>
        <end position="607"/>
    </location>
</feature>
<feature type="compositionally biased region" description="Polar residues" evidence="1">
    <location>
        <begin position="286"/>
        <end position="295"/>
    </location>
</feature>
<dbReference type="STRING" id="1206466.K0KD51"/>
<evidence type="ECO:0000313" key="2">
    <source>
        <dbReference type="EMBL" id="CCH40811.1"/>
    </source>
</evidence>
<feature type="compositionally biased region" description="Polar residues" evidence="1">
    <location>
        <begin position="320"/>
        <end position="333"/>
    </location>
</feature>
<accession>K0KD51</accession>
<gene>
    <name evidence="2" type="ORF">BN7_345</name>
</gene>
<feature type="compositionally biased region" description="Polar residues" evidence="1">
    <location>
        <begin position="439"/>
        <end position="457"/>
    </location>
</feature>
<comment type="caution">
    <text evidence="2">The sequence shown here is derived from an EMBL/GenBank/DDBJ whole genome shotgun (WGS) entry which is preliminary data.</text>
</comment>
<evidence type="ECO:0000256" key="1">
    <source>
        <dbReference type="SAM" id="MobiDB-lite"/>
    </source>
</evidence>
<feature type="region of interest" description="Disordered" evidence="1">
    <location>
        <begin position="38"/>
        <end position="517"/>
    </location>
</feature>
<feature type="compositionally biased region" description="Low complexity" evidence="1">
    <location>
        <begin position="570"/>
        <end position="590"/>
    </location>
</feature>
<feature type="compositionally biased region" description="Low complexity" evidence="1">
    <location>
        <begin position="227"/>
        <end position="245"/>
    </location>
</feature>
<feature type="compositionally biased region" description="Polar residues" evidence="1">
    <location>
        <begin position="538"/>
        <end position="556"/>
    </location>
</feature>
<keyword evidence="3" id="KW-1185">Reference proteome</keyword>
<dbReference type="Proteomes" id="UP000009328">
    <property type="component" value="Unassembled WGS sequence"/>
</dbReference>
<feature type="compositionally biased region" description="Polar residues" evidence="1">
    <location>
        <begin position="623"/>
        <end position="634"/>
    </location>
</feature>
<dbReference type="HOGENOM" id="CLU_018639_0_0_1"/>
<feature type="compositionally biased region" description="Low complexity" evidence="1">
    <location>
        <begin position="743"/>
        <end position="782"/>
    </location>
</feature>
<dbReference type="FunCoup" id="K0KD51">
    <property type="interactions" value="83"/>
</dbReference>
<feature type="compositionally biased region" description="Polar residues" evidence="1">
    <location>
        <begin position="371"/>
        <end position="388"/>
    </location>
</feature>
<evidence type="ECO:0008006" key="4">
    <source>
        <dbReference type="Google" id="ProtNLM"/>
    </source>
</evidence>
<feature type="region of interest" description="Disordered" evidence="1">
    <location>
        <begin position="742"/>
        <end position="853"/>
    </location>
</feature>
<feature type="compositionally biased region" description="Basic and acidic residues" evidence="1">
    <location>
        <begin position="270"/>
        <end position="285"/>
    </location>
</feature>
<feature type="compositionally biased region" description="Low complexity" evidence="1">
    <location>
        <begin position="46"/>
        <end position="62"/>
    </location>
</feature>
<feature type="region of interest" description="Disordered" evidence="1">
    <location>
        <begin position="1"/>
        <end position="22"/>
    </location>
</feature>
<feature type="compositionally biased region" description="Low complexity" evidence="1">
    <location>
        <begin position="666"/>
        <end position="689"/>
    </location>
</feature>
<organism evidence="2 3">
    <name type="scientific">Wickerhamomyces ciferrii (strain ATCC 14091 / BCRC 22168 / CBS 111 / JCM 3599 / NBRC 0793 / NRRL Y-1031 F-60-10)</name>
    <name type="common">Yeast</name>
    <name type="synonym">Pichia ciferrii</name>
    <dbReference type="NCBI Taxonomy" id="1206466"/>
    <lineage>
        <taxon>Eukaryota</taxon>
        <taxon>Fungi</taxon>
        <taxon>Dikarya</taxon>
        <taxon>Ascomycota</taxon>
        <taxon>Saccharomycotina</taxon>
        <taxon>Saccharomycetes</taxon>
        <taxon>Phaffomycetales</taxon>
        <taxon>Wickerhamomycetaceae</taxon>
        <taxon>Wickerhamomyces</taxon>
    </lineage>
</organism>
<feature type="compositionally biased region" description="Polar residues" evidence="1">
    <location>
        <begin position="409"/>
        <end position="429"/>
    </location>
</feature>
<feature type="compositionally biased region" description="Acidic residues" evidence="1">
    <location>
        <begin position="195"/>
        <end position="204"/>
    </location>
</feature>
<dbReference type="InParanoid" id="K0KD51"/>
<feature type="region of interest" description="Disordered" evidence="1">
    <location>
        <begin position="538"/>
        <end position="730"/>
    </location>
</feature>